<sequence length="69" mass="7861">MGYLRKYASILEMIWTGDDLAGTPRLQLGSFHSLSSINTAPSRVTASEAECSWCFGIRFFWFCQNFEKS</sequence>
<keyword evidence="2" id="KW-1185">Reference proteome</keyword>
<evidence type="ECO:0000313" key="2">
    <source>
        <dbReference type="Proteomes" id="UP000054477"/>
    </source>
</evidence>
<proteinExistence type="predicted"/>
<gene>
    <name evidence="1" type="ORF">K443DRAFT_465443</name>
</gene>
<dbReference type="AlphaFoldDB" id="A0A0C9Y112"/>
<evidence type="ECO:0000313" key="1">
    <source>
        <dbReference type="EMBL" id="KIK03712.1"/>
    </source>
</evidence>
<dbReference type="HOGENOM" id="CLU_2776326_0_0_1"/>
<protein>
    <submittedName>
        <fullName evidence="1">Uncharacterized protein</fullName>
    </submittedName>
</protein>
<reference evidence="2" key="2">
    <citation type="submission" date="2015-01" db="EMBL/GenBank/DDBJ databases">
        <title>Evolutionary Origins and Diversification of the Mycorrhizal Mutualists.</title>
        <authorList>
            <consortium name="DOE Joint Genome Institute"/>
            <consortium name="Mycorrhizal Genomics Consortium"/>
            <person name="Kohler A."/>
            <person name="Kuo A."/>
            <person name="Nagy L.G."/>
            <person name="Floudas D."/>
            <person name="Copeland A."/>
            <person name="Barry K.W."/>
            <person name="Cichocki N."/>
            <person name="Veneault-Fourrey C."/>
            <person name="LaButti K."/>
            <person name="Lindquist E.A."/>
            <person name="Lipzen A."/>
            <person name="Lundell T."/>
            <person name="Morin E."/>
            <person name="Murat C."/>
            <person name="Riley R."/>
            <person name="Ohm R."/>
            <person name="Sun H."/>
            <person name="Tunlid A."/>
            <person name="Henrissat B."/>
            <person name="Grigoriev I.V."/>
            <person name="Hibbett D.S."/>
            <person name="Martin F."/>
        </authorList>
    </citation>
    <scope>NUCLEOTIDE SEQUENCE [LARGE SCALE GENOMIC DNA]</scope>
    <source>
        <strain evidence="2">LaAM-08-1</strain>
    </source>
</reference>
<organism evidence="1 2">
    <name type="scientific">Laccaria amethystina LaAM-08-1</name>
    <dbReference type="NCBI Taxonomy" id="1095629"/>
    <lineage>
        <taxon>Eukaryota</taxon>
        <taxon>Fungi</taxon>
        <taxon>Dikarya</taxon>
        <taxon>Basidiomycota</taxon>
        <taxon>Agaricomycotina</taxon>
        <taxon>Agaricomycetes</taxon>
        <taxon>Agaricomycetidae</taxon>
        <taxon>Agaricales</taxon>
        <taxon>Agaricineae</taxon>
        <taxon>Hydnangiaceae</taxon>
        <taxon>Laccaria</taxon>
    </lineage>
</organism>
<accession>A0A0C9Y112</accession>
<dbReference type="EMBL" id="KN838577">
    <property type="protein sequence ID" value="KIK03712.1"/>
    <property type="molecule type" value="Genomic_DNA"/>
</dbReference>
<name>A0A0C9Y112_9AGAR</name>
<reference evidence="1 2" key="1">
    <citation type="submission" date="2014-04" db="EMBL/GenBank/DDBJ databases">
        <authorList>
            <consortium name="DOE Joint Genome Institute"/>
            <person name="Kuo A."/>
            <person name="Kohler A."/>
            <person name="Nagy L.G."/>
            <person name="Floudas D."/>
            <person name="Copeland A."/>
            <person name="Barry K.W."/>
            <person name="Cichocki N."/>
            <person name="Veneault-Fourrey C."/>
            <person name="LaButti K."/>
            <person name="Lindquist E.A."/>
            <person name="Lipzen A."/>
            <person name="Lundell T."/>
            <person name="Morin E."/>
            <person name="Murat C."/>
            <person name="Sun H."/>
            <person name="Tunlid A."/>
            <person name="Henrissat B."/>
            <person name="Grigoriev I.V."/>
            <person name="Hibbett D.S."/>
            <person name="Martin F."/>
            <person name="Nordberg H.P."/>
            <person name="Cantor M.N."/>
            <person name="Hua S.X."/>
        </authorList>
    </citation>
    <scope>NUCLEOTIDE SEQUENCE [LARGE SCALE GENOMIC DNA]</scope>
    <source>
        <strain evidence="1 2">LaAM-08-1</strain>
    </source>
</reference>
<dbReference type="Proteomes" id="UP000054477">
    <property type="component" value="Unassembled WGS sequence"/>
</dbReference>